<organism evidence="1 2">
    <name type="scientific">Leptospira alexanderi serovar Manhao 3 str. L 60</name>
    <dbReference type="NCBI Taxonomy" id="1049759"/>
    <lineage>
        <taxon>Bacteria</taxon>
        <taxon>Pseudomonadati</taxon>
        <taxon>Spirochaetota</taxon>
        <taxon>Spirochaetia</taxon>
        <taxon>Leptospirales</taxon>
        <taxon>Leptospiraceae</taxon>
        <taxon>Leptospira</taxon>
    </lineage>
</organism>
<evidence type="ECO:0000313" key="1">
    <source>
        <dbReference type="EMBL" id="EQA64308.1"/>
    </source>
</evidence>
<reference evidence="1" key="1">
    <citation type="submission" date="2013-05" db="EMBL/GenBank/DDBJ databases">
        <authorList>
            <person name="Harkins D.M."/>
            <person name="Durkin A.S."/>
            <person name="Brinkac L.M."/>
            <person name="Haft D.H."/>
            <person name="Selengut J.D."/>
            <person name="Sanka R."/>
            <person name="DePew J."/>
            <person name="Purushe J."/>
            <person name="Hartskeerl R.A."/>
            <person name="Ahmed A."/>
            <person name="van der Linden H."/>
            <person name="Goris M.G.A."/>
            <person name="Vinetz J.M."/>
            <person name="Sutton G.G."/>
            <person name="Nierman W.C."/>
            <person name="Fouts D.E."/>
        </authorList>
    </citation>
    <scope>NUCLEOTIDE SEQUENCE [LARGE SCALE GENOMIC DNA]</scope>
    <source>
        <strain evidence="1">L 60</strain>
    </source>
</reference>
<protein>
    <submittedName>
        <fullName evidence="1">Uncharacterized protein</fullName>
    </submittedName>
</protein>
<dbReference type="EMBL" id="AHMT02000006">
    <property type="protein sequence ID" value="EQA64308.1"/>
    <property type="molecule type" value="Genomic_DNA"/>
</dbReference>
<dbReference type="AlphaFoldDB" id="V6IG20"/>
<evidence type="ECO:0000313" key="2">
    <source>
        <dbReference type="Proteomes" id="UP000018747"/>
    </source>
</evidence>
<comment type="caution">
    <text evidence="1">The sequence shown here is derived from an EMBL/GenBank/DDBJ whole genome shotgun (WGS) entry which is preliminary data.</text>
</comment>
<accession>V6IG20</accession>
<keyword evidence="2" id="KW-1185">Reference proteome</keyword>
<dbReference type="Proteomes" id="UP000018747">
    <property type="component" value="Unassembled WGS sequence"/>
</dbReference>
<name>V6IG20_9LEPT</name>
<sequence>MTRVHNNRIHDFQKNCRNNDKKIEESLIVISCRNVEAMREEKNL</sequence>
<proteinExistence type="predicted"/>
<gene>
    <name evidence="1" type="ORF">LEP1GSC062_2015</name>
</gene>